<gene>
    <name evidence="4" type="ORF">BGZ99_007341</name>
</gene>
<feature type="compositionally biased region" description="Acidic residues" evidence="2">
    <location>
        <begin position="696"/>
        <end position="711"/>
    </location>
</feature>
<reference evidence="4" key="1">
    <citation type="journal article" date="2020" name="Fungal Divers.">
        <title>Resolving the Mortierellaceae phylogeny through synthesis of multi-gene phylogenetics and phylogenomics.</title>
        <authorList>
            <person name="Vandepol N."/>
            <person name="Liber J."/>
            <person name="Desiro A."/>
            <person name="Na H."/>
            <person name="Kennedy M."/>
            <person name="Barry K."/>
            <person name="Grigoriev I.V."/>
            <person name="Miller A.N."/>
            <person name="O'Donnell K."/>
            <person name="Stajich J.E."/>
            <person name="Bonito G."/>
        </authorList>
    </citation>
    <scope>NUCLEOTIDE SEQUENCE</scope>
    <source>
        <strain evidence="4">REB-010B</strain>
    </source>
</reference>
<dbReference type="SUPFAM" id="SSF53335">
    <property type="entry name" value="S-adenosyl-L-methionine-dependent methyltransferases"/>
    <property type="match status" value="1"/>
</dbReference>
<organism evidence="4 5">
    <name type="scientific">Dissophora globulifera</name>
    <dbReference type="NCBI Taxonomy" id="979702"/>
    <lineage>
        <taxon>Eukaryota</taxon>
        <taxon>Fungi</taxon>
        <taxon>Fungi incertae sedis</taxon>
        <taxon>Mucoromycota</taxon>
        <taxon>Mortierellomycotina</taxon>
        <taxon>Mortierellomycetes</taxon>
        <taxon>Mortierellales</taxon>
        <taxon>Mortierellaceae</taxon>
        <taxon>Dissophora</taxon>
    </lineage>
</organism>
<feature type="compositionally biased region" description="Polar residues" evidence="2">
    <location>
        <begin position="476"/>
        <end position="490"/>
    </location>
</feature>
<dbReference type="InterPro" id="IPR029063">
    <property type="entry name" value="SAM-dependent_MTases_sf"/>
</dbReference>
<evidence type="ECO:0000256" key="2">
    <source>
        <dbReference type="SAM" id="MobiDB-lite"/>
    </source>
</evidence>
<dbReference type="EMBL" id="JAAAIP010000525">
    <property type="protein sequence ID" value="KAG0315635.1"/>
    <property type="molecule type" value="Genomic_DNA"/>
</dbReference>
<feature type="region of interest" description="Disordered" evidence="2">
    <location>
        <begin position="97"/>
        <end position="152"/>
    </location>
</feature>
<protein>
    <recommendedName>
        <fullName evidence="3">GATA-type domain-containing protein</fullName>
    </recommendedName>
</protein>
<keyword evidence="1" id="KW-0862">Zinc</keyword>
<feature type="compositionally biased region" description="Basic and acidic residues" evidence="2">
    <location>
        <begin position="581"/>
        <end position="590"/>
    </location>
</feature>
<dbReference type="PROSITE" id="PS50114">
    <property type="entry name" value="GATA_ZN_FINGER_2"/>
    <property type="match status" value="1"/>
</dbReference>
<dbReference type="GO" id="GO:0043565">
    <property type="term" value="F:sequence-specific DNA binding"/>
    <property type="evidence" value="ECO:0007669"/>
    <property type="project" value="InterPro"/>
</dbReference>
<evidence type="ECO:0000313" key="4">
    <source>
        <dbReference type="EMBL" id="KAG0315635.1"/>
    </source>
</evidence>
<dbReference type="SUPFAM" id="SSF63748">
    <property type="entry name" value="Tudor/PWWP/MBT"/>
    <property type="match status" value="2"/>
</dbReference>
<dbReference type="GO" id="GO:0006355">
    <property type="term" value="P:regulation of DNA-templated transcription"/>
    <property type="evidence" value="ECO:0007669"/>
    <property type="project" value="InterPro"/>
</dbReference>
<evidence type="ECO:0000256" key="1">
    <source>
        <dbReference type="PROSITE-ProRule" id="PRU00094"/>
    </source>
</evidence>
<feature type="region of interest" description="Disordered" evidence="2">
    <location>
        <begin position="282"/>
        <end position="320"/>
    </location>
</feature>
<dbReference type="OrthoDB" id="161570at2759"/>
<dbReference type="InterPro" id="IPR000679">
    <property type="entry name" value="Znf_GATA"/>
</dbReference>
<feature type="domain" description="GATA-type" evidence="3">
    <location>
        <begin position="1358"/>
        <end position="1382"/>
    </location>
</feature>
<comment type="caution">
    <text evidence="4">The sequence shown here is derived from an EMBL/GenBank/DDBJ whole genome shotgun (WGS) entry which is preliminary data.</text>
</comment>
<sequence length="2004" mass="224718">MDREYYNDTVTEHSIHTRNHLKALETSTATIEPSSLMLVPSPSLPGSEQAMGPKKRGRKRKICVDFDSQEIDTPGNTGPASRMATIPKTVPLPFHSIYPSSVSRKQKKKPNAVDIDLHTKAAPPVTSPESSSSGDRNFPAHPETGDIANSTGTDLNVLTGFQTTGAFLTRTASKLLGGQSVTGADSNIHGYAFGRAVKVLNIDGTWYFGTMAGLEGGKIKVHFDGWGSEWDEWLASDSRRLRILDPDEIQQRCAILQAPEDVPLYANSTLLPVTFSASAARQRTMKRSVSRRARDSHLSNKKAQDGPPTQPAVNHGAFKSVDSDKVIGSPILDMTGTEPGIRCLESIREMDDTGFVGTQRGSSDDKLQIPLQASPQTLDPSLDTVQIVNHDPEKQSSAKLANLHGRQEIPLNGTQRPSTKTPTSKRPNARNQAQQRSRKLASADLIKTVISAAPPRYDSDGPGAFNTRDQVKPEQRSQNLDSFIGSNANASGVVCSEPPIPGPRATNSDNIDRIHSWRDQMALLSEEAFTFGDSSPLHADDDTDVTPAPIIQPLSDLSIHHTQQHNGGDNQVPITRDDIKDKDVHDRDGSGEQDTSNAPTFLTLGNPIQLNLPPEQVLQYEHEDEEKEILRIIHRVLDTGLVKNRVVIHPPEDFYADQRMAERRRKKKKKKKMQDAGCSQQGQDGVEPMNQKEGSGSDESDDEDDDDDDDNPASRTFKTRDRFVALLEARQESNTSHPSLANRPPTVRKSAQELEQAREMAMRNMCDIPLLQFVRQIIYNDSDRREALNNPFERRKQKLAGILAERKFTKQRRFGSLSKRIPVHVDSAAMLGITFNEAGYIETTSPLAAKSVPAGQRKPVKKSPSTLQTTLDPTTNQDGSQIDANGTFQSLRSLTTTAKRKRVLADDHISVLRRTLVPGARIRARDRQMDWLVAVIRDVKNSRVLVHYEGFQEFFNEWIDINSERLQYDNSLEQALPSQADDALPDPPPVLEANSDDSAIVATEVTHAEPNTIELAEHHQDPAIVELATPEDATSLVQCIQCHVKISQFRIYCMYCEVEAKIEGSDREAFNLCLWCFSNAFPEQHDHPRSSFATKVIVGPRGVRPVKGGIITRFEKDLLDFEFKEVSKPDIEALRETQGYEMMGLEGDQSLLYLDQWRDRKVCAFCNDDGISKDQFIGPFPFLLESTNRYGVTKKKHFWAHDTCARHSPEVIQGDDGTWFNVTMAMRRGRTVVLYHWSIVVLSNHQNRICPFQKDAYDETFSCDKCSKILGVNPWQTCVKCSDDYFHTFDLCQECFSKDQVYHEHGKQDFKSTSLELIYQEQQEREAANALEQDESTLARKRPVSYKPKMRSLPRLVCSYCWSASSAKWRKGYNGVLMCENCFSAGPVNEGPLQPSSGLDSITDAPVLDQLSHAILVPGESNDRAVGNYATSAEDYSHSPYLTRTAVSAVRFDSSSSQAVYLDSYGPAENQLFSLPIDTTYYDIPGRAPRWATHSGTDYHGTWLPQTVRRAVTKFTNPNDKILSNFLGRGTDAIECFLLGRCCTAVDINPAAITLSIRNCSFAIPPDGSIKAEHRPTILQGDSRKLDCVAYSTHIDGDLSRFGNAMEFQREMNSVVRETYRLLKMGRRCTLGIGDNREHCFYIPVSFQLIRQYINEGFELEELIVKRQRYCAMFGLGTYLCVQFDFLCFTHEFIATLRKVPKDQIDTMILEPDFTLLEGVQISSIIRAIPSCPVERKSVVMGSVWTFKPTEEYDFPTLCVSRMVERFGRNNANWEEFKLDFKADDPEDTQMELWTEHVVETLPLEEEEMVSYERDRLQQIQENNRMLLALGLITDLSESSDDIGHQSKISKDTPRYLPPAETALRMIAHIPGTVLKTHQVSTYRTAIMHLAIEALQKLPVTGVLIVGTQDIRTKSGKLIPLGMLVLEDITRVIGDEYLKLKELVEAVPDGYQKDRRRITCAEEFIAEPRTLNDELPTSHLPIVHACYLVFTKVKDFEITDSTSA</sequence>
<evidence type="ECO:0000313" key="5">
    <source>
        <dbReference type="Proteomes" id="UP000738325"/>
    </source>
</evidence>
<feature type="region of interest" description="Disordered" evidence="2">
    <location>
        <begin position="406"/>
        <end position="511"/>
    </location>
</feature>
<feature type="region of interest" description="Disordered" evidence="2">
    <location>
        <begin position="658"/>
        <end position="720"/>
    </location>
</feature>
<dbReference type="CDD" id="cd20104">
    <property type="entry name" value="MBT_PHF20L1-like"/>
    <property type="match status" value="1"/>
</dbReference>
<proteinExistence type="predicted"/>
<dbReference type="Proteomes" id="UP000738325">
    <property type="component" value="Unassembled WGS sequence"/>
</dbReference>
<feature type="region of interest" description="Disordered" evidence="2">
    <location>
        <begin position="38"/>
        <end position="59"/>
    </location>
</feature>
<feature type="compositionally biased region" description="Basic and acidic residues" evidence="2">
    <location>
        <begin position="292"/>
        <end position="304"/>
    </location>
</feature>
<accession>A0A9P6RCD1</accession>
<keyword evidence="1" id="KW-0863">Zinc-finger</keyword>
<feature type="compositionally biased region" description="Polar residues" evidence="2">
    <location>
        <begin position="412"/>
        <end position="435"/>
    </location>
</feature>
<keyword evidence="1" id="KW-0479">Metal-binding</keyword>
<dbReference type="GO" id="GO:0008270">
    <property type="term" value="F:zinc ion binding"/>
    <property type="evidence" value="ECO:0007669"/>
    <property type="project" value="UniProtKB-KW"/>
</dbReference>
<keyword evidence="5" id="KW-1185">Reference proteome</keyword>
<evidence type="ECO:0000259" key="3">
    <source>
        <dbReference type="PROSITE" id="PS50114"/>
    </source>
</evidence>
<name>A0A9P6RCD1_9FUNG</name>
<feature type="region of interest" description="Disordered" evidence="2">
    <location>
        <begin position="849"/>
        <end position="881"/>
    </location>
</feature>
<feature type="region of interest" description="Disordered" evidence="2">
    <location>
        <begin position="581"/>
        <end position="607"/>
    </location>
</feature>
<feature type="compositionally biased region" description="Polar residues" evidence="2">
    <location>
        <begin position="863"/>
        <end position="881"/>
    </location>
</feature>
<dbReference type="Gene3D" id="2.30.30.140">
    <property type="match status" value="2"/>
</dbReference>
<dbReference type="Gene3D" id="3.40.50.150">
    <property type="entry name" value="Vaccinia Virus protein VP39"/>
    <property type="match status" value="1"/>
</dbReference>
<feature type="compositionally biased region" description="Basic residues" evidence="2">
    <location>
        <begin position="662"/>
        <end position="672"/>
    </location>
</feature>